<accession>A0ACB9NFD1</accession>
<name>A0ACB9NFD1_BAUVA</name>
<evidence type="ECO:0000313" key="1">
    <source>
        <dbReference type="EMBL" id="KAI4334815.1"/>
    </source>
</evidence>
<protein>
    <submittedName>
        <fullName evidence="1">Uncharacterized protein</fullName>
    </submittedName>
</protein>
<reference evidence="1 2" key="1">
    <citation type="journal article" date="2022" name="DNA Res.">
        <title>Chromosomal-level genome assembly of the orchid tree Bauhinia variegata (Leguminosae; Cercidoideae) supports the allotetraploid origin hypothesis of Bauhinia.</title>
        <authorList>
            <person name="Zhong Y."/>
            <person name="Chen Y."/>
            <person name="Zheng D."/>
            <person name="Pang J."/>
            <person name="Liu Y."/>
            <person name="Luo S."/>
            <person name="Meng S."/>
            <person name="Qian L."/>
            <person name="Wei D."/>
            <person name="Dai S."/>
            <person name="Zhou R."/>
        </authorList>
    </citation>
    <scope>NUCLEOTIDE SEQUENCE [LARGE SCALE GENOMIC DNA]</scope>
    <source>
        <strain evidence="1">BV-YZ2020</strain>
    </source>
</reference>
<keyword evidence="2" id="KW-1185">Reference proteome</keyword>
<evidence type="ECO:0000313" key="2">
    <source>
        <dbReference type="Proteomes" id="UP000828941"/>
    </source>
</evidence>
<organism evidence="1 2">
    <name type="scientific">Bauhinia variegata</name>
    <name type="common">Purple orchid tree</name>
    <name type="synonym">Phanera variegata</name>
    <dbReference type="NCBI Taxonomy" id="167791"/>
    <lineage>
        <taxon>Eukaryota</taxon>
        <taxon>Viridiplantae</taxon>
        <taxon>Streptophyta</taxon>
        <taxon>Embryophyta</taxon>
        <taxon>Tracheophyta</taxon>
        <taxon>Spermatophyta</taxon>
        <taxon>Magnoliopsida</taxon>
        <taxon>eudicotyledons</taxon>
        <taxon>Gunneridae</taxon>
        <taxon>Pentapetalae</taxon>
        <taxon>rosids</taxon>
        <taxon>fabids</taxon>
        <taxon>Fabales</taxon>
        <taxon>Fabaceae</taxon>
        <taxon>Cercidoideae</taxon>
        <taxon>Cercideae</taxon>
        <taxon>Bauhiniinae</taxon>
        <taxon>Bauhinia</taxon>
    </lineage>
</organism>
<sequence length="90" mass="9970">MALPKSQSQTLRRAFPLSLRCEREHTNPVRQPCNIHAFHRSFVVSQSQSLFLFSVTAGSGDTIGSVPLSQQYLSPLSIVTSKDSRSLIQP</sequence>
<gene>
    <name evidence="1" type="ORF">L6164_013524</name>
</gene>
<dbReference type="Proteomes" id="UP000828941">
    <property type="component" value="Chromosome 6"/>
</dbReference>
<proteinExistence type="predicted"/>
<comment type="caution">
    <text evidence="1">The sequence shown here is derived from an EMBL/GenBank/DDBJ whole genome shotgun (WGS) entry which is preliminary data.</text>
</comment>
<dbReference type="EMBL" id="CM039431">
    <property type="protein sequence ID" value="KAI4334815.1"/>
    <property type="molecule type" value="Genomic_DNA"/>
</dbReference>